<evidence type="ECO:0000256" key="1">
    <source>
        <dbReference type="ARBA" id="ARBA00004196"/>
    </source>
</evidence>
<dbReference type="InterPro" id="IPR017560">
    <property type="entry name" value="Cyt_c_biogenesis_CcmI"/>
</dbReference>
<accession>A0ABQ3DYP3</accession>
<sequence>MTFWLVLAILTAAVALTVLVPLARSHKVHPEERNDEAVFRAQLEEIQKDLERGVIAPDMAEAAKIEVSRRLLAAHKEHQGDDRSAPSKMRLRSVQLTAVVLVPLAALSLYLQFGSPEIPDQPRAMRLAQPAGEADLDILIARTEDHLKENPTDGQGWAVIAPVYMRTGQFDKARRAFANALNQFPENLELMAGWAEATIFENDGKVTEEAEKVLRRVNLAKPEMLQPYYYLAMALGQKGQINEALGAWNTLLKSADPSAPWLEAAKAQRDELIAKGAVMEGDAQPIPAVGQPKGPSAEDMEAAAQMSVEDRNAMISQMVLTLDERLNEQGGSFDEWGRLIQARIILGEQAEAAEAIARARENLKDDTAALERIDQLAARLNLAPAQ</sequence>
<evidence type="ECO:0000256" key="4">
    <source>
        <dbReference type="ARBA" id="ARBA00022803"/>
    </source>
</evidence>
<name>A0ABQ3DYP3_9HYPH</name>
<dbReference type="Proteomes" id="UP000637980">
    <property type="component" value="Unassembled WGS sequence"/>
</dbReference>
<comment type="caution">
    <text evidence="7">The sequence shown here is derived from an EMBL/GenBank/DDBJ whole genome shotgun (WGS) entry which is preliminary data.</text>
</comment>
<dbReference type="NCBIfam" id="TIGR03142">
    <property type="entry name" value="cytochro_ccmI"/>
    <property type="match status" value="1"/>
</dbReference>
<dbReference type="InterPro" id="IPR019734">
    <property type="entry name" value="TPR_rpt"/>
</dbReference>
<keyword evidence="3" id="KW-0201">Cytochrome c-type biogenesis</keyword>
<feature type="repeat" description="TPR" evidence="5">
    <location>
        <begin position="154"/>
        <end position="187"/>
    </location>
</feature>
<protein>
    <submittedName>
        <fullName evidence="7">Cytochrome c-type biogenesis protein CycH</fullName>
    </submittedName>
</protein>
<evidence type="ECO:0000256" key="2">
    <source>
        <dbReference type="ARBA" id="ARBA00022737"/>
    </source>
</evidence>
<evidence type="ECO:0000256" key="5">
    <source>
        <dbReference type="PROSITE-ProRule" id="PRU00339"/>
    </source>
</evidence>
<comment type="subcellular location">
    <subcellularLocation>
        <location evidence="1">Cell envelope</location>
    </subcellularLocation>
</comment>
<dbReference type="InterPro" id="IPR051263">
    <property type="entry name" value="C-type_cytochrome_biogenesis"/>
</dbReference>
<dbReference type="InterPro" id="IPR011990">
    <property type="entry name" value="TPR-like_helical_dom_sf"/>
</dbReference>
<dbReference type="Pfam" id="PF23914">
    <property type="entry name" value="TPR_CcmH_CycH"/>
    <property type="match status" value="1"/>
</dbReference>
<organism evidence="7 8">
    <name type="scientific">Pseudovibrio japonicus</name>
    <dbReference type="NCBI Taxonomy" id="366534"/>
    <lineage>
        <taxon>Bacteria</taxon>
        <taxon>Pseudomonadati</taxon>
        <taxon>Pseudomonadota</taxon>
        <taxon>Alphaproteobacteria</taxon>
        <taxon>Hyphomicrobiales</taxon>
        <taxon>Stappiaceae</taxon>
        <taxon>Pseudovibrio</taxon>
    </lineage>
</organism>
<dbReference type="RefSeq" id="WP_189434928.1">
    <property type="nucleotide sequence ID" value="NZ_BMXE01000001.1"/>
</dbReference>
<dbReference type="SMART" id="SM00028">
    <property type="entry name" value="TPR"/>
    <property type="match status" value="3"/>
</dbReference>
<reference evidence="8" key="1">
    <citation type="journal article" date="2019" name="Int. J. Syst. Evol. Microbiol.">
        <title>The Global Catalogue of Microorganisms (GCM) 10K type strain sequencing project: providing services to taxonomists for standard genome sequencing and annotation.</title>
        <authorList>
            <consortium name="The Broad Institute Genomics Platform"/>
            <consortium name="The Broad Institute Genome Sequencing Center for Infectious Disease"/>
            <person name="Wu L."/>
            <person name="Ma J."/>
        </authorList>
    </citation>
    <scope>NUCLEOTIDE SEQUENCE [LARGE SCALE GENOMIC DNA]</scope>
    <source>
        <strain evidence="8">KCTC 12861</strain>
    </source>
</reference>
<dbReference type="PANTHER" id="PTHR47870">
    <property type="entry name" value="CYTOCHROME C-TYPE BIOGENESIS PROTEIN CCMH"/>
    <property type="match status" value="1"/>
</dbReference>
<proteinExistence type="predicted"/>
<dbReference type="PROSITE" id="PS50005">
    <property type="entry name" value="TPR"/>
    <property type="match status" value="1"/>
</dbReference>
<dbReference type="InterPro" id="IPR056413">
    <property type="entry name" value="TPR_CcmH_CycH"/>
</dbReference>
<keyword evidence="8" id="KW-1185">Reference proteome</keyword>
<keyword evidence="4 5" id="KW-0802">TPR repeat</keyword>
<feature type="domain" description="Cytochrome c-type biogenesis protein H TPR" evidence="6">
    <location>
        <begin position="129"/>
        <end position="258"/>
    </location>
</feature>
<evidence type="ECO:0000256" key="3">
    <source>
        <dbReference type="ARBA" id="ARBA00022748"/>
    </source>
</evidence>
<dbReference type="Gene3D" id="1.25.40.10">
    <property type="entry name" value="Tetratricopeptide repeat domain"/>
    <property type="match status" value="1"/>
</dbReference>
<evidence type="ECO:0000313" key="8">
    <source>
        <dbReference type="Proteomes" id="UP000637980"/>
    </source>
</evidence>
<gene>
    <name evidence="7" type="primary">cycH</name>
    <name evidence="7" type="ORF">GCM10007094_04170</name>
</gene>
<dbReference type="EMBL" id="BMXE01000001">
    <property type="protein sequence ID" value="GHB19420.1"/>
    <property type="molecule type" value="Genomic_DNA"/>
</dbReference>
<dbReference type="SUPFAM" id="SSF48452">
    <property type="entry name" value="TPR-like"/>
    <property type="match status" value="1"/>
</dbReference>
<evidence type="ECO:0000313" key="7">
    <source>
        <dbReference type="EMBL" id="GHB19420.1"/>
    </source>
</evidence>
<evidence type="ECO:0000259" key="6">
    <source>
        <dbReference type="Pfam" id="PF23914"/>
    </source>
</evidence>
<keyword evidence="2" id="KW-0677">Repeat</keyword>
<dbReference type="PANTHER" id="PTHR47870:SF1">
    <property type="entry name" value="CYTOCHROME C-TYPE BIOGENESIS PROTEIN CCMH"/>
    <property type="match status" value="1"/>
</dbReference>